<comment type="caution">
    <text evidence="1">The sequence shown here is derived from an EMBL/GenBank/DDBJ whole genome shotgun (WGS) entry which is preliminary data.</text>
</comment>
<keyword evidence="2" id="KW-1185">Reference proteome</keyword>
<proteinExistence type="predicted"/>
<accession>A0ABS6FA19</accession>
<dbReference type="EMBL" id="JAHLQN010000001">
    <property type="protein sequence ID" value="MBU5626392.1"/>
    <property type="molecule type" value="Genomic_DNA"/>
</dbReference>
<reference evidence="1 2" key="1">
    <citation type="submission" date="2021-06" db="EMBL/GenBank/DDBJ databases">
        <authorList>
            <person name="Sun Q."/>
            <person name="Li D."/>
        </authorList>
    </citation>
    <scope>NUCLEOTIDE SEQUENCE [LARGE SCALE GENOMIC DNA]</scope>
    <source>
        <strain evidence="1 2">MSJ-2</strain>
    </source>
</reference>
<name>A0ABS6FA19_9FIRM</name>
<organism evidence="1 2">
    <name type="scientific">Dysosmobacter acutus</name>
    <dbReference type="NCBI Taxonomy" id="2841504"/>
    <lineage>
        <taxon>Bacteria</taxon>
        <taxon>Bacillati</taxon>
        <taxon>Bacillota</taxon>
        <taxon>Clostridia</taxon>
        <taxon>Eubacteriales</taxon>
        <taxon>Oscillospiraceae</taxon>
        <taxon>Dysosmobacter</taxon>
    </lineage>
</organism>
<evidence type="ECO:0000313" key="1">
    <source>
        <dbReference type="EMBL" id="MBU5626392.1"/>
    </source>
</evidence>
<gene>
    <name evidence="1" type="ORF">KQI82_05580</name>
</gene>
<protein>
    <submittedName>
        <fullName evidence="1">Uncharacterized protein</fullName>
    </submittedName>
</protein>
<evidence type="ECO:0000313" key="2">
    <source>
        <dbReference type="Proteomes" id="UP000787672"/>
    </source>
</evidence>
<dbReference type="RefSeq" id="WP_216631882.1">
    <property type="nucleotide sequence ID" value="NZ_JAHLQN010000001.1"/>
</dbReference>
<dbReference type="Proteomes" id="UP000787672">
    <property type="component" value="Unassembled WGS sequence"/>
</dbReference>
<sequence>MYGIEYEDDILLLLRMIKFLHMQSPDAAHIFCQSYPVVDMEELLMVIDEVMWDIFDDVNFFFDEEYEATVVQCSHPIIDRLYEQGRASDPKHGSRQSVWSKKLHDITEYFVLGATNSVNKFSQHIAGDHVVLEFCLSPDYYEPLYFANSLVDLLRYCQCSVRRIEAKLAERETENIRKEAA</sequence>